<comment type="caution">
    <text evidence="1">The sequence shown here is derived from an EMBL/GenBank/DDBJ whole genome shotgun (WGS) entry which is preliminary data.</text>
</comment>
<name>A0A0F9KAC2_9ZZZZ</name>
<proteinExistence type="predicted"/>
<sequence length="58" mass="6950">PEHGTTTADPQFSPFTNNYYRNVSVEDLREYLPSNKLQESYIGYRRDKHDIYFYGIKN</sequence>
<organism evidence="1">
    <name type="scientific">marine sediment metagenome</name>
    <dbReference type="NCBI Taxonomy" id="412755"/>
    <lineage>
        <taxon>unclassified sequences</taxon>
        <taxon>metagenomes</taxon>
        <taxon>ecological metagenomes</taxon>
    </lineage>
</organism>
<accession>A0A0F9KAC2</accession>
<evidence type="ECO:0000313" key="1">
    <source>
        <dbReference type="EMBL" id="KKM71621.1"/>
    </source>
</evidence>
<dbReference type="EMBL" id="LAZR01009602">
    <property type="protein sequence ID" value="KKM71621.1"/>
    <property type="molecule type" value="Genomic_DNA"/>
</dbReference>
<feature type="non-terminal residue" evidence="1">
    <location>
        <position position="1"/>
    </location>
</feature>
<reference evidence="1" key="1">
    <citation type="journal article" date="2015" name="Nature">
        <title>Complex archaea that bridge the gap between prokaryotes and eukaryotes.</title>
        <authorList>
            <person name="Spang A."/>
            <person name="Saw J.H."/>
            <person name="Jorgensen S.L."/>
            <person name="Zaremba-Niedzwiedzka K."/>
            <person name="Martijn J."/>
            <person name="Lind A.E."/>
            <person name="van Eijk R."/>
            <person name="Schleper C."/>
            <person name="Guy L."/>
            <person name="Ettema T.J."/>
        </authorList>
    </citation>
    <scope>NUCLEOTIDE SEQUENCE</scope>
</reference>
<protein>
    <submittedName>
        <fullName evidence="1">Uncharacterized protein</fullName>
    </submittedName>
</protein>
<gene>
    <name evidence="1" type="ORF">LCGC14_1428730</name>
</gene>
<dbReference type="AlphaFoldDB" id="A0A0F9KAC2"/>